<dbReference type="Proteomes" id="UP000253426">
    <property type="component" value="Unassembled WGS sequence"/>
</dbReference>
<dbReference type="RefSeq" id="WP_170156829.1">
    <property type="nucleotide sequence ID" value="NZ_QNRR01000001.1"/>
</dbReference>
<dbReference type="InterPro" id="IPR021747">
    <property type="entry name" value="DUF3313"/>
</dbReference>
<evidence type="ECO:0000313" key="1">
    <source>
        <dbReference type="EMBL" id="RBP47984.1"/>
    </source>
</evidence>
<sequence>MRSPRGVLRVVLVVPLLVLCLASCRSTNQLLKARPVALSPFVEHPQLLQDHREHVPFHRLWVTADSGARARAAQKTEIYIAPVTLRYLRPLKKPLVRKEVAAGSIDRREAEMARQLRSTFAQAFGEVPPSRYYVSPEPNARSVTLELALVELNPTSPKGNAVKTAAKFVVGPLASLGGMFTKGNVAIEGKIRNSSTRELIAEFADNEADRMTLYTLRDFRPYGHAEYAMRSWAEQFERFTRASYGDNIGDTAFFTLDPR</sequence>
<dbReference type="AlphaFoldDB" id="A0A366HWN3"/>
<organism evidence="1 2">
    <name type="scientific">Roseimicrobium gellanilyticum</name>
    <dbReference type="NCBI Taxonomy" id="748857"/>
    <lineage>
        <taxon>Bacteria</taxon>
        <taxon>Pseudomonadati</taxon>
        <taxon>Verrucomicrobiota</taxon>
        <taxon>Verrucomicrobiia</taxon>
        <taxon>Verrucomicrobiales</taxon>
        <taxon>Verrucomicrobiaceae</taxon>
        <taxon>Roseimicrobium</taxon>
    </lineage>
</organism>
<accession>A0A366HWN3</accession>
<comment type="caution">
    <text evidence="1">The sequence shown here is derived from an EMBL/GenBank/DDBJ whole genome shotgun (WGS) entry which is preliminary data.</text>
</comment>
<name>A0A366HWN3_9BACT</name>
<gene>
    <name evidence="1" type="ORF">DES53_101784</name>
</gene>
<reference evidence="1 2" key="1">
    <citation type="submission" date="2018-06" db="EMBL/GenBank/DDBJ databases">
        <title>Genomic Encyclopedia of Type Strains, Phase IV (KMG-IV): sequencing the most valuable type-strain genomes for metagenomic binning, comparative biology and taxonomic classification.</title>
        <authorList>
            <person name="Goeker M."/>
        </authorList>
    </citation>
    <scope>NUCLEOTIDE SEQUENCE [LARGE SCALE GENOMIC DNA]</scope>
    <source>
        <strain evidence="1 2">DSM 25532</strain>
    </source>
</reference>
<dbReference type="Pfam" id="PF11769">
    <property type="entry name" value="DUF3313"/>
    <property type="match status" value="1"/>
</dbReference>
<protein>
    <submittedName>
        <fullName evidence="1">Uncharacterized protein DUF3313</fullName>
    </submittedName>
</protein>
<keyword evidence="2" id="KW-1185">Reference proteome</keyword>
<dbReference type="EMBL" id="QNRR01000001">
    <property type="protein sequence ID" value="RBP47984.1"/>
    <property type="molecule type" value="Genomic_DNA"/>
</dbReference>
<evidence type="ECO:0000313" key="2">
    <source>
        <dbReference type="Proteomes" id="UP000253426"/>
    </source>
</evidence>
<proteinExistence type="predicted"/>